<evidence type="ECO:0000256" key="1">
    <source>
        <dbReference type="SAM" id="MobiDB-lite"/>
    </source>
</evidence>
<proteinExistence type="predicted"/>
<gene>
    <name evidence="2" type="ORF">F2Z80_17465</name>
</gene>
<feature type="compositionally biased region" description="Polar residues" evidence="1">
    <location>
        <begin position="34"/>
        <end position="43"/>
    </location>
</feature>
<feature type="compositionally biased region" description="Low complexity" evidence="1">
    <location>
        <begin position="17"/>
        <end position="27"/>
    </location>
</feature>
<dbReference type="RefSeq" id="WP_150896569.1">
    <property type="nucleotide sequence ID" value="NZ_VXDD01000003.1"/>
</dbReference>
<name>A0A5N3S4I4_9VIBR</name>
<feature type="region of interest" description="Disordered" evidence="1">
    <location>
        <begin position="1"/>
        <end position="53"/>
    </location>
</feature>
<protein>
    <submittedName>
        <fullName evidence="2">Uncharacterized protein</fullName>
    </submittedName>
</protein>
<evidence type="ECO:0000313" key="3">
    <source>
        <dbReference type="Proteomes" id="UP000326687"/>
    </source>
</evidence>
<accession>A0A5N3S4I4</accession>
<sequence>MKAKKALTKLYKKANKKSPSASLQLLKQLKKNPDSSLNSTSHPSRGDSSSKEFQELAEQVAISAVSELAKPLSPVISWLNDAPVGFDISTSQRSAANTSSLSPVKPNQTLSNVSSIGRLPLKSPPCKRCPALQNGLCKCAAKKFQLSA</sequence>
<dbReference type="AlphaFoldDB" id="A0A5N3S4I4"/>
<comment type="caution">
    <text evidence="2">The sequence shown here is derived from an EMBL/GenBank/DDBJ whole genome shotgun (WGS) entry which is preliminary data.</text>
</comment>
<dbReference type="EMBL" id="VXDD01000003">
    <property type="protein sequence ID" value="KAB0300883.1"/>
    <property type="molecule type" value="Genomic_DNA"/>
</dbReference>
<evidence type="ECO:0000313" key="2">
    <source>
        <dbReference type="EMBL" id="KAB0300883.1"/>
    </source>
</evidence>
<feature type="compositionally biased region" description="Basic and acidic residues" evidence="1">
    <location>
        <begin position="44"/>
        <end position="53"/>
    </location>
</feature>
<reference evidence="2 3" key="1">
    <citation type="submission" date="2019-09" db="EMBL/GenBank/DDBJ databases">
        <title>Vibrio Fortis S7-72.</title>
        <authorList>
            <person name="Das S.K."/>
        </authorList>
    </citation>
    <scope>NUCLEOTIDE SEQUENCE [LARGE SCALE GENOMIC DNA]</scope>
    <source>
        <strain evidence="2 3">S7-72</strain>
    </source>
</reference>
<dbReference type="Proteomes" id="UP000326687">
    <property type="component" value="Unassembled WGS sequence"/>
</dbReference>
<feature type="compositionally biased region" description="Basic residues" evidence="1">
    <location>
        <begin position="1"/>
        <end position="16"/>
    </location>
</feature>
<organism evidence="2 3">
    <name type="scientific">Vibrio fortis</name>
    <dbReference type="NCBI Taxonomy" id="212667"/>
    <lineage>
        <taxon>Bacteria</taxon>
        <taxon>Pseudomonadati</taxon>
        <taxon>Pseudomonadota</taxon>
        <taxon>Gammaproteobacteria</taxon>
        <taxon>Vibrionales</taxon>
        <taxon>Vibrionaceae</taxon>
        <taxon>Vibrio</taxon>
    </lineage>
</organism>